<evidence type="ECO:0000313" key="2">
    <source>
        <dbReference type="Proteomes" id="UP000319619"/>
    </source>
</evidence>
<proteinExistence type="predicted"/>
<comment type="caution">
    <text evidence="1">The sequence shown here is derived from an EMBL/GenBank/DDBJ whole genome shotgun (WGS) entry which is preliminary data.</text>
</comment>
<accession>A0A532UXX5</accession>
<protein>
    <recommendedName>
        <fullName evidence="3">DUF4292 domain-containing protein</fullName>
    </recommendedName>
</protein>
<reference evidence="1 2" key="1">
    <citation type="submission" date="2017-06" db="EMBL/GenBank/DDBJ databases">
        <title>Novel microbial phyla capable of carbon fixation and sulfur reduction in deep-sea sediments.</title>
        <authorList>
            <person name="Huang J."/>
            <person name="Baker B."/>
            <person name="Wang Y."/>
        </authorList>
    </citation>
    <scope>NUCLEOTIDE SEQUENCE [LARGE SCALE GENOMIC DNA]</scope>
    <source>
        <strain evidence="1">B3_LCP</strain>
    </source>
</reference>
<sequence length="269" mass="30606">MKPNRAFLFIVSAHLLLIFWGCSKTRPPVDDIPIPPLFVLLDRCESNYAALEDFEAEGILVVKGPEVSSAVGFRMAYLVPDYLKMQFSGSMGVRLGSLVVADGYYELKSSNKAFDDVGELHSLSLLEKFGLPLDGNDIFNLLIPLAFKPLDSTKATLSKDYQKQAFKTVMITDEEEIQTVWFDPYAPVVTCELLQTADFDTIYYRRSGEFRRRSGVYFPYFWNVSIEGDEGMYNIKIKINRLWINRGLKTDLFSIQHDVTADSLEAHHD</sequence>
<evidence type="ECO:0008006" key="3">
    <source>
        <dbReference type="Google" id="ProtNLM"/>
    </source>
</evidence>
<organism evidence="1 2">
    <name type="scientific">candidate division LCP-89 bacterium B3_LCP</name>
    <dbReference type="NCBI Taxonomy" id="2012998"/>
    <lineage>
        <taxon>Bacteria</taxon>
        <taxon>Pseudomonadati</taxon>
        <taxon>Bacteria division LCP-89</taxon>
    </lineage>
</organism>
<dbReference type="EMBL" id="NJBN01000007">
    <property type="protein sequence ID" value="TKJ39800.1"/>
    <property type="molecule type" value="Genomic_DNA"/>
</dbReference>
<gene>
    <name evidence="1" type="ORF">CEE37_11020</name>
</gene>
<evidence type="ECO:0000313" key="1">
    <source>
        <dbReference type="EMBL" id="TKJ39800.1"/>
    </source>
</evidence>
<dbReference type="AlphaFoldDB" id="A0A532UXX5"/>
<dbReference type="Proteomes" id="UP000319619">
    <property type="component" value="Unassembled WGS sequence"/>
</dbReference>
<name>A0A532UXX5_UNCL8</name>